<accession>A0A9P6VUA7</accession>
<dbReference type="PANTHER" id="PTHR46042">
    <property type="entry name" value="DIPHTHINE METHYLTRANSFERASE"/>
    <property type="match status" value="1"/>
</dbReference>
<evidence type="ECO:0000256" key="8">
    <source>
        <dbReference type="SAM" id="MobiDB-lite"/>
    </source>
</evidence>
<dbReference type="GO" id="GO:0017183">
    <property type="term" value="P:protein histidyl modification to diphthamide"/>
    <property type="evidence" value="ECO:0007669"/>
    <property type="project" value="TreeGrafter"/>
</dbReference>
<evidence type="ECO:0000256" key="7">
    <source>
        <dbReference type="ARBA" id="ARBA00047551"/>
    </source>
</evidence>
<evidence type="ECO:0000313" key="10">
    <source>
        <dbReference type="Proteomes" id="UP000777482"/>
    </source>
</evidence>
<dbReference type="GO" id="GO:0005737">
    <property type="term" value="C:cytoplasm"/>
    <property type="evidence" value="ECO:0007669"/>
    <property type="project" value="TreeGrafter"/>
</dbReference>
<evidence type="ECO:0000313" key="9">
    <source>
        <dbReference type="EMBL" id="KAG0655907.1"/>
    </source>
</evidence>
<dbReference type="InterPro" id="IPR052415">
    <property type="entry name" value="Diphthine_MTase"/>
</dbReference>
<keyword evidence="4" id="KW-0378">Hydrolase</keyword>
<keyword evidence="3" id="KW-0677">Repeat</keyword>
<proteinExistence type="inferred from homology"/>
<keyword evidence="10" id="KW-1185">Reference proteome</keyword>
<evidence type="ECO:0000256" key="6">
    <source>
        <dbReference type="ARBA" id="ARBA00039131"/>
    </source>
</evidence>
<dbReference type="AlphaFoldDB" id="A0A9P6VUA7"/>
<comment type="caution">
    <text evidence="9">The sequence shown here is derived from an EMBL/GenBank/DDBJ whole genome shotgun (WGS) entry which is preliminary data.</text>
</comment>
<evidence type="ECO:0000256" key="4">
    <source>
        <dbReference type="ARBA" id="ARBA00022801"/>
    </source>
</evidence>
<organism evidence="9 10">
    <name type="scientific">Rhodotorula mucilaginosa</name>
    <name type="common">Yeast</name>
    <name type="synonym">Rhodotorula rubra</name>
    <dbReference type="NCBI Taxonomy" id="5537"/>
    <lineage>
        <taxon>Eukaryota</taxon>
        <taxon>Fungi</taxon>
        <taxon>Dikarya</taxon>
        <taxon>Basidiomycota</taxon>
        <taxon>Pucciniomycotina</taxon>
        <taxon>Microbotryomycetes</taxon>
        <taxon>Sporidiobolales</taxon>
        <taxon>Sporidiobolaceae</taxon>
        <taxon>Rhodotorula</taxon>
    </lineage>
</organism>
<name>A0A9P6VUA7_RHOMI</name>
<gene>
    <name evidence="9" type="ORF">C6P46_000540</name>
</gene>
<evidence type="ECO:0000256" key="5">
    <source>
        <dbReference type="ARBA" id="ARBA00038092"/>
    </source>
</evidence>
<dbReference type="EMBL" id="PUHQ01000108">
    <property type="protein sequence ID" value="KAG0655907.1"/>
    <property type="molecule type" value="Genomic_DNA"/>
</dbReference>
<reference evidence="9 10" key="1">
    <citation type="submission" date="2020-11" db="EMBL/GenBank/DDBJ databases">
        <title>Kefir isolates.</title>
        <authorList>
            <person name="Marcisauskas S."/>
            <person name="Kim Y."/>
            <person name="Blasche S."/>
        </authorList>
    </citation>
    <scope>NUCLEOTIDE SEQUENCE [LARGE SCALE GENOMIC DNA]</scope>
    <source>
        <strain evidence="9 10">KR</strain>
    </source>
</reference>
<comment type="pathway">
    <text evidence="1">Protein modification; peptidyl-diphthamide biosynthesis.</text>
</comment>
<keyword evidence="2" id="KW-0853">WD repeat</keyword>
<sequence length="375" mass="41241">MEATSLSAVDTVYSADAVEFCPGRPGLLACGTYQVVKDESSVPAAEANSAGAAADGEEDPTAASTSPEFTRYGRCLLYQIDSEGKNLKELQRFDGPAILDMKSPRRWNDRSVLAIADAKGHVQLHALQDGGEKLEPLDTIACTDESTLCLSLDWSTRRQSTPDPASIVVSLSSGSICRLEGETSFEVTSTWHAHDFEPWIAAFDCWEPTTVWTGGDDLTLKGWDLRQGCDRPTFVNKRTFEGGVTSIQSHQTRENLYDSRVRLFDKRKPLVPLTEHDAEGGIWRLKWHPTDPTRLLVAGMHGGFKVVDFDGLALNDGVDADGWLTPGQGRLHTRFDKHESLAYGADWSDGGRTAEGRDLVASCSFYDHMLHVWSC</sequence>
<dbReference type="GO" id="GO:0061685">
    <property type="term" value="F:diphthine methylesterase activity"/>
    <property type="evidence" value="ECO:0007669"/>
    <property type="project" value="UniProtKB-EC"/>
</dbReference>
<dbReference type="Proteomes" id="UP000777482">
    <property type="component" value="Unassembled WGS sequence"/>
</dbReference>
<dbReference type="EC" id="3.1.1.97" evidence="6"/>
<dbReference type="InterPro" id="IPR036322">
    <property type="entry name" value="WD40_repeat_dom_sf"/>
</dbReference>
<dbReference type="SUPFAM" id="SSF50978">
    <property type="entry name" value="WD40 repeat-like"/>
    <property type="match status" value="1"/>
</dbReference>
<comment type="similarity">
    <text evidence="5">Belongs to the DPH7 family.</text>
</comment>
<feature type="region of interest" description="Disordered" evidence="8">
    <location>
        <begin position="46"/>
        <end position="67"/>
    </location>
</feature>
<dbReference type="InterPro" id="IPR015943">
    <property type="entry name" value="WD40/YVTN_repeat-like_dom_sf"/>
</dbReference>
<dbReference type="SMART" id="SM00320">
    <property type="entry name" value="WD40"/>
    <property type="match status" value="3"/>
</dbReference>
<evidence type="ECO:0000256" key="2">
    <source>
        <dbReference type="ARBA" id="ARBA00022574"/>
    </source>
</evidence>
<dbReference type="Gene3D" id="2.130.10.10">
    <property type="entry name" value="YVTN repeat-like/Quinoprotein amine dehydrogenase"/>
    <property type="match status" value="1"/>
</dbReference>
<comment type="catalytic activity">
    <reaction evidence="7">
        <text>diphthine methyl ester-[translation elongation factor 2] + H2O = diphthine-[translation elongation factor 2] + methanol + H(+)</text>
        <dbReference type="Rhea" id="RHEA:42656"/>
        <dbReference type="Rhea" id="RHEA-COMP:10172"/>
        <dbReference type="Rhea" id="RHEA-COMP:10173"/>
        <dbReference type="ChEBI" id="CHEBI:15377"/>
        <dbReference type="ChEBI" id="CHEBI:15378"/>
        <dbReference type="ChEBI" id="CHEBI:17790"/>
        <dbReference type="ChEBI" id="CHEBI:79005"/>
        <dbReference type="ChEBI" id="CHEBI:82696"/>
        <dbReference type="EC" id="3.1.1.97"/>
    </reaction>
</comment>
<protein>
    <recommendedName>
        <fullName evidence="6">methylated diphthine methylhydrolase</fullName>
        <ecNumber evidence="6">3.1.1.97</ecNumber>
    </recommendedName>
</protein>
<evidence type="ECO:0000256" key="3">
    <source>
        <dbReference type="ARBA" id="ARBA00022737"/>
    </source>
</evidence>
<dbReference type="InterPro" id="IPR001680">
    <property type="entry name" value="WD40_rpt"/>
</dbReference>
<evidence type="ECO:0000256" key="1">
    <source>
        <dbReference type="ARBA" id="ARBA00005156"/>
    </source>
</evidence>
<dbReference type="PANTHER" id="PTHR46042:SF1">
    <property type="entry name" value="DIPHTHINE METHYLTRANSFERASE"/>
    <property type="match status" value="1"/>
</dbReference>
<dbReference type="OrthoDB" id="1930760at2759"/>